<feature type="transmembrane region" description="Helical" evidence="16">
    <location>
        <begin position="43"/>
        <end position="66"/>
    </location>
</feature>
<comment type="cofactor">
    <cofactor evidence="15">
        <name>Cu cation</name>
        <dbReference type="ChEBI" id="CHEBI:23378"/>
    </cofactor>
    <text evidence="15">Binds a copper A center.</text>
</comment>
<dbReference type="GO" id="GO:0005886">
    <property type="term" value="C:plasma membrane"/>
    <property type="evidence" value="ECO:0007669"/>
    <property type="project" value="UniProtKB-SubCell"/>
</dbReference>
<dbReference type="GO" id="GO:0005507">
    <property type="term" value="F:copper ion binding"/>
    <property type="evidence" value="ECO:0007669"/>
    <property type="project" value="InterPro"/>
</dbReference>
<comment type="catalytic activity">
    <reaction evidence="13 15">
        <text>4 Fe(II)-[cytochrome c] + O2 + 8 H(+)(in) = 4 Fe(III)-[cytochrome c] + 2 H2O + 4 H(+)(out)</text>
        <dbReference type="Rhea" id="RHEA:11436"/>
        <dbReference type="Rhea" id="RHEA-COMP:10350"/>
        <dbReference type="Rhea" id="RHEA-COMP:14399"/>
        <dbReference type="ChEBI" id="CHEBI:15377"/>
        <dbReference type="ChEBI" id="CHEBI:15378"/>
        <dbReference type="ChEBI" id="CHEBI:15379"/>
        <dbReference type="ChEBI" id="CHEBI:29033"/>
        <dbReference type="ChEBI" id="CHEBI:29034"/>
        <dbReference type="EC" id="7.1.1.9"/>
    </reaction>
</comment>
<comment type="caution">
    <text evidence="19">The sequence shown here is derived from an EMBL/GenBank/DDBJ whole genome shotgun (WGS) entry which is preliminary data.</text>
</comment>
<evidence type="ECO:0000256" key="13">
    <source>
        <dbReference type="ARBA" id="ARBA00047816"/>
    </source>
</evidence>
<keyword evidence="7" id="KW-1278">Translocase</keyword>
<name>A0A0D6P485_9PROT</name>
<dbReference type="InterPro" id="IPR001505">
    <property type="entry name" value="Copper_CuA"/>
</dbReference>
<keyword evidence="6 15" id="KW-0479">Metal-binding</keyword>
<keyword evidence="20" id="KW-1185">Reference proteome</keyword>
<dbReference type="SUPFAM" id="SSF49503">
    <property type="entry name" value="Cupredoxins"/>
    <property type="match status" value="1"/>
</dbReference>
<keyword evidence="3 14" id="KW-0813">Transport</keyword>
<dbReference type="CDD" id="cd13912">
    <property type="entry name" value="CcO_II_C"/>
    <property type="match status" value="1"/>
</dbReference>
<proteinExistence type="inferred from homology"/>
<gene>
    <name evidence="19" type="ORF">Asru_0122_04</name>
</gene>
<evidence type="ECO:0000256" key="8">
    <source>
        <dbReference type="ARBA" id="ARBA00022982"/>
    </source>
</evidence>
<feature type="domain" description="Cytochrome oxidase subunit II copper A binding" evidence="17">
    <location>
        <begin position="114"/>
        <end position="247"/>
    </location>
</feature>
<dbReference type="NCBIfam" id="TIGR02866">
    <property type="entry name" value="CoxB"/>
    <property type="match status" value="1"/>
</dbReference>
<evidence type="ECO:0000256" key="14">
    <source>
        <dbReference type="RuleBase" id="RU000456"/>
    </source>
</evidence>
<evidence type="ECO:0000256" key="2">
    <source>
        <dbReference type="ARBA" id="ARBA00007866"/>
    </source>
</evidence>
<feature type="domain" description="Cytochrome oxidase subunit II transmembrane region profile" evidence="18">
    <location>
        <begin position="18"/>
        <end position="113"/>
    </location>
</feature>
<dbReference type="Gene3D" id="2.60.40.420">
    <property type="entry name" value="Cupredoxins - blue copper proteins"/>
    <property type="match status" value="1"/>
</dbReference>
<evidence type="ECO:0000313" key="19">
    <source>
        <dbReference type="EMBL" id="GAN76585.1"/>
    </source>
</evidence>
<evidence type="ECO:0000256" key="6">
    <source>
        <dbReference type="ARBA" id="ARBA00022723"/>
    </source>
</evidence>
<evidence type="ECO:0000313" key="20">
    <source>
        <dbReference type="Proteomes" id="UP000032680"/>
    </source>
</evidence>
<dbReference type="Gene3D" id="1.10.287.90">
    <property type="match status" value="1"/>
</dbReference>
<keyword evidence="11 16" id="KW-0472">Membrane</keyword>
<keyword evidence="4 14" id="KW-0679">Respiratory chain</keyword>
<sequence>MLLGGLPAWAADKLPAEGPVPWEMGMQPAASPVKAEIISLHHLVLVIITAITLLVGVLLAVVILRFRASKHPNPSRTSHNTLLEVAWTLLPVLILIVIAIPSFRLVYYEDRTRDADLTIKVTGHQWYWEYAYPDKGNIDFNSNLVQDEDLKPGQPRLLTADNKLVLPVGKNVRILITSGDVIHSFFIPSLGVQRYAIPGRMIETWVRIDHPGIFYGECNQVCGMNHSRMPIEIEGVDPKQFDAWLTEAKTKYAADAGPALQPARELTGGVRQVADAGR</sequence>
<keyword evidence="10 15" id="KW-0186">Copper</keyword>
<comment type="similarity">
    <text evidence="2 14">Belongs to the cytochrome c oxidase subunit 2 family.</text>
</comment>
<dbReference type="InterPro" id="IPR011759">
    <property type="entry name" value="Cyt_c_oxidase_su2_TM_dom"/>
</dbReference>
<dbReference type="Proteomes" id="UP000032680">
    <property type="component" value="Unassembled WGS sequence"/>
</dbReference>
<dbReference type="InterPro" id="IPR045187">
    <property type="entry name" value="CcO_II"/>
</dbReference>
<evidence type="ECO:0000256" key="3">
    <source>
        <dbReference type="ARBA" id="ARBA00022448"/>
    </source>
</evidence>
<evidence type="ECO:0000256" key="15">
    <source>
        <dbReference type="RuleBase" id="RU004024"/>
    </source>
</evidence>
<evidence type="ECO:0000256" key="12">
    <source>
        <dbReference type="ARBA" id="ARBA00024688"/>
    </source>
</evidence>
<evidence type="ECO:0000256" key="9">
    <source>
        <dbReference type="ARBA" id="ARBA00022989"/>
    </source>
</evidence>
<dbReference type="EC" id="7.1.1.9" evidence="15"/>
<dbReference type="EMBL" id="BANB01000122">
    <property type="protein sequence ID" value="GAN76585.1"/>
    <property type="molecule type" value="Genomic_DNA"/>
</dbReference>
<evidence type="ECO:0000256" key="4">
    <source>
        <dbReference type="ARBA" id="ARBA00022660"/>
    </source>
</evidence>
<accession>A0A0D6P485</accession>
<evidence type="ECO:0000256" key="11">
    <source>
        <dbReference type="ARBA" id="ARBA00023136"/>
    </source>
</evidence>
<dbReference type="PANTHER" id="PTHR22888">
    <property type="entry name" value="CYTOCHROME C OXIDASE, SUBUNIT II"/>
    <property type="match status" value="1"/>
</dbReference>
<evidence type="ECO:0000256" key="5">
    <source>
        <dbReference type="ARBA" id="ARBA00022692"/>
    </source>
</evidence>
<protein>
    <recommendedName>
        <fullName evidence="15">Cytochrome c oxidase subunit 2</fullName>
        <ecNumber evidence="15">7.1.1.9</ecNumber>
    </recommendedName>
</protein>
<organism evidence="19 20">
    <name type="scientific">Acidisphaera rubrifaciens HS-AP3</name>
    <dbReference type="NCBI Taxonomy" id="1231350"/>
    <lineage>
        <taxon>Bacteria</taxon>
        <taxon>Pseudomonadati</taxon>
        <taxon>Pseudomonadota</taxon>
        <taxon>Alphaproteobacteria</taxon>
        <taxon>Acetobacterales</taxon>
        <taxon>Acetobacteraceae</taxon>
        <taxon>Acidisphaera</taxon>
    </lineage>
</organism>
<evidence type="ECO:0000259" key="17">
    <source>
        <dbReference type="PROSITE" id="PS50857"/>
    </source>
</evidence>
<keyword evidence="8 14" id="KW-0249">Electron transport</keyword>
<dbReference type="InterPro" id="IPR034210">
    <property type="entry name" value="CcO_II_C"/>
</dbReference>
<dbReference type="Pfam" id="PF02790">
    <property type="entry name" value="COX2_TM"/>
    <property type="match status" value="1"/>
</dbReference>
<dbReference type="GO" id="GO:0004129">
    <property type="term" value="F:cytochrome-c oxidase activity"/>
    <property type="evidence" value="ECO:0007669"/>
    <property type="project" value="UniProtKB-EC"/>
</dbReference>
<dbReference type="Pfam" id="PF00116">
    <property type="entry name" value="COX2"/>
    <property type="match status" value="1"/>
</dbReference>
<evidence type="ECO:0000259" key="18">
    <source>
        <dbReference type="PROSITE" id="PS50999"/>
    </source>
</evidence>
<evidence type="ECO:0000256" key="7">
    <source>
        <dbReference type="ARBA" id="ARBA00022967"/>
    </source>
</evidence>
<dbReference type="AlphaFoldDB" id="A0A0D6P485"/>
<keyword evidence="9 16" id="KW-1133">Transmembrane helix</keyword>
<dbReference type="GO" id="GO:0042773">
    <property type="term" value="P:ATP synthesis coupled electron transport"/>
    <property type="evidence" value="ECO:0007669"/>
    <property type="project" value="TreeGrafter"/>
</dbReference>
<dbReference type="GO" id="GO:0016491">
    <property type="term" value="F:oxidoreductase activity"/>
    <property type="evidence" value="ECO:0007669"/>
    <property type="project" value="InterPro"/>
</dbReference>
<dbReference type="PANTHER" id="PTHR22888:SF9">
    <property type="entry name" value="CYTOCHROME C OXIDASE SUBUNIT 2"/>
    <property type="match status" value="1"/>
</dbReference>
<dbReference type="InterPro" id="IPR008972">
    <property type="entry name" value="Cupredoxin"/>
</dbReference>
<comment type="subcellular location">
    <subcellularLocation>
        <location evidence="14">Cell membrane</location>
        <topology evidence="14">Multi-pass membrane protein</topology>
    </subcellularLocation>
    <subcellularLocation>
        <location evidence="1">Membrane</location>
        <topology evidence="1">Multi-pass membrane protein</topology>
    </subcellularLocation>
</comment>
<dbReference type="PROSITE" id="PS00078">
    <property type="entry name" value="COX2"/>
    <property type="match status" value="1"/>
</dbReference>
<comment type="function">
    <text evidence="12 15">Subunits I and II form the functional core of the enzyme complex. Electrons originating in cytochrome c are transferred via heme a and Cu(A) to the binuclear center formed by heme a3 and Cu(B).</text>
</comment>
<evidence type="ECO:0000256" key="10">
    <source>
        <dbReference type="ARBA" id="ARBA00023008"/>
    </source>
</evidence>
<dbReference type="InterPro" id="IPR002429">
    <property type="entry name" value="CcO_II-like_C"/>
</dbReference>
<reference evidence="19 20" key="1">
    <citation type="submission" date="2012-11" db="EMBL/GenBank/DDBJ databases">
        <title>Whole genome sequence of Acidisphaera rubrifaciens HS-AP3.</title>
        <authorList>
            <person name="Azuma Y."/>
            <person name="Higashiura N."/>
            <person name="Hirakawa H."/>
            <person name="Matsushita K."/>
        </authorList>
    </citation>
    <scope>NUCLEOTIDE SEQUENCE [LARGE SCALE GENOMIC DNA]</scope>
    <source>
        <strain evidence="19 20">HS-AP3</strain>
    </source>
</reference>
<dbReference type="SUPFAM" id="SSF81464">
    <property type="entry name" value="Cytochrome c oxidase subunit II-like, transmembrane region"/>
    <property type="match status" value="1"/>
</dbReference>
<dbReference type="PROSITE" id="PS50999">
    <property type="entry name" value="COX2_TM"/>
    <property type="match status" value="1"/>
</dbReference>
<keyword evidence="5 14" id="KW-0812">Transmembrane</keyword>
<dbReference type="InterPro" id="IPR036257">
    <property type="entry name" value="Cyt_c_oxidase_su2_TM_sf"/>
</dbReference>
<feature type="transmembrane region" description="Helical" evidence="16">
    <location>
        <begin position="86"/>
        <end position="107"/>
    </location>
</feature>
<evidence type="ECO:0000256" key="16">
    <source>
        <dbReference type="SAM" id="Phobius"/>
    </source>
</evidence>
<dbReference type="PRINTS" id="PR01166">
    <property type="entry name" value="CYCOXIDASEII"/>
</dbReference>
<dbReference type="PROSITE" id="PS50857">
    <property type="entry name" value="COX2_CUA"/>
    <property type="match status" value="1"/>
</dbReference>
<dbReference type="InterPro" id="IPR014222">
    <property type="entry name" value="Cyt_c_oxidase_su2"/>
</dbReference>
<evidence type="ECO:0000256" key="1">
    <source>
        <dbReference type="ARBA" id="ARBA00004141"/>
    </source>
</evidence>